<organism evidence="1 2">
    <name type="scientific">Alkalihalophilus lindianensis</name>
    <dbReference type="NCBI Taxonomy" id="1630542"/>
    <lineage>
        <taxon>Bacteria</taxon>
        <taxon>Bacillati</taxon>
        <taxon>Bacillota</taxon>
        <taxon>Bacilli</taxon>
        <taxon>Bacillales</taxon>
        <taxon>Bacillaceae</taxon>
        <taxon>Alkalihalophilus</taxon>
    </lineage>
</organism>
<keyword evidence="2" id="KW-1185">Reference proteome</keyword>
<gene>
    <name evidence="1" type="ORF">RYX56_24955</name>
</gene>
<protein>
    <submittedName>
        <fullName evidence="1">Uncharacterized protein</fullName>
    </submittedName>
</protein>
<dbReference type="RefSeq" id="WP_317124466.1">
    <property type="nucleotide sequence ID" value="NZ_JAWJBA010000957.1"/>
</dbReference>
<evidence type="ECO:0000313" key="2">
    <source>
        <dbReference type="Proteomes" id="UP001287282"/>
    </source>
</evidence>
<dbReference type="EMBL" id="JAWJBA010000957">
    <property type="protein sequence ID" value="MDV2687601.1"/>
    <property type="molecule type" value="Genomic_DNA"/>
</dbReference>
<name>A0ABU3XIB6_9BACI</name>
<proteinExistence type="predicted"/>
<accession>A0ABU3XIB6</accession>
<reference evidence="1 2" key="1">
    <citation type="submission" date="2023-10" db="EMBL/GenBank/DDBJ databases">
        <title>Screening of Alkalihalobacillus lindianensis BZ-TG-R113 and Its Alleviation of Salt Stress on Rapeseed Growth.</title>
        <authorList>
            <person name="Zhao B."/>
            <person name="Guo T."/>
        </authorList>
    </citation>
    <scope>NUCLEOTIDE SEQUENCE [LARGE SCALE GENOMIC DNA]</scope>
    <source>
        <strain evidence="1 2">BZ-TG-R113</strain>
    </source>
</reference>
<dbReference type="Proteomes" id="UP001287282">
    <property type="component" value="Unassembled WGS sequence"/>
</dbReference>
<sequence>LAEGPESHGPLVVTPYMVGVRNQNFGQVVTGHMRVRIERIGTVLGRVVSHFLLRMYQACMTVVGR</sequence>
<evidence type="ECO:0000313" key="1">
    <source>
        <dbReference type="EMBL" id="MDV2687601.1"/>
    </source>
</evidence>
<comment type="caution">
    <text evidence="1">The sequence shown here is derived from an EMBL/GenBank/DDBJ whole genome shotgun (WGS) entry which is preliminary data.</text>
</comment>
<feature type="non-terminal residue" evidence="1">
    <location>
        <position position="1"/>
    </location>
</feature>